<reference evidence="2 3" key="1">
    <citation type="submission" date="2019-05" db="EMBL/GenBank/DDBJ databases">
        <authorList>
            <person name="Lee S.D."/>
        </authorList>
    </citation>
    <scope>NUCLEOTIDE SEQUENCE [LARGE SCALE GENOMIC DNA]</scope>
    <source>
        <strain evidence="2 3">YC2-7</strain>
    </source>
</reference>
<evidence type="ECO:0000313" key="2">
    <source>
        <dbReference type="EMBL" id="NMN93505.1"/>
    </source>
</evidence>
<reference evidence="2 3" key="2">
    <citation type="submission" date="2020-06" db="EMBL/GenBank/DDBJ databases">
        <title>Antribacter stalactiti gen. nov., sp. nov., a new member of the family Nacardiaceae isolated from a cave.</title>
        <authorList>
            <person name="Kim I.S."/>
        </authorList>
    </citation>
    <scope>NUCLEOTIDE SEQUENCE [LARGE SCALE GENOMIC DNA]</scope>
    <source>
        <strain evidence="2 3">YC2-7</strain>
    </source>
</reference>
<keyword evidence="3" id="KW-1185">Reference proteome</keyword>
<dbReference type="InterPro" id="IPR036291">
    <property type="entry name" value="NAD(P)-bd_dom_sf"/>
</dbReference>
<feature type="domain" description="Thioester reductase (TE)" evidence="1">
    <location>
        <begin position="50"/>
        <end position="227"/>
    </location>
</feature>
<evidence type="ECO:0000259" key="1">
    <source>
        <dbReference type="Pfam" id="PF07993"/>
    </source>
</evidence>
<accession>A0A848K2V3</accession>
<comment type="caution">
    <text evidence="2">The sequence shown here is derived from an EMBL/GenBank/DDBJ whole genome shotgun (WGS) entry which is preliminary data.</text>
</comment>
<dbReference type="InterPro" id="IPR050177">
    <property type="entry name" value="Lipid_A_modif_metabolic_enz"/>
</dbReference>
<protein>
    <submittedName>
        <fullName evidence="2">NAD-dependent epimerase/dehydratase family protein</fullName>
    </submittedName>
</protein>
<dbReference type="Proteomes" id="UP000535543">
    <property type="component" value="Unassembled WGS sequence"/>
</dbReference>
<dbReference type="Gene3D" id="3.40.50.720">
    <property type="entry name" value="NAD(P)-binding Rossmann-like Domain"/>
    <property type="match status" value="1"/>
</dbReference>
<dbReference type="Pfam" id="PF07993">
    <property type="entry name" value="NAD_binding_4"/>
    <property type="match status" value="1"/>
</dbReference>
<organism evidence="2 3">
    <name type="scientific">Antrihabitans stalactiti</name>
    <dbReference type="NCBI Taxonomy" id="2584121"/>
    <lineage>
        <taxon>Bacteria</taxon>
        <taxon>Bacillati</taxon>
        <taxon>Actinomycetota</taxon>
        <taxon>Actinomycetes</taxon>
        <taxon>Mycobacteriales</taxon>
        <taxon>Nocardiaceae</taxon>
        <taxon>Antrihabitans</taxon>
    </lineage>
</organism>
<dbReference type="AlphaFoldDB" id="A0A848K2V3"/>
<name>A0A848K2V3_9NOCA</name>
<dbReference type="InterPro" id="IPR013120">
    <property type="entry name" value="FAR_NAD-bd"/>
</dbReference>
<gene>
    <name evidence="2" type="ORF">FGL95_00460</name>
</gene>
<dbReference type="PANTHER" id="PTHR43245">
    <property type="entry name" value="BIFUNCTIONAL POLYMYXIN RESISTANCE PROTEIN ARNA"/>
    <property type="match status" value="1"/>
</dbReference>
<dbReference type="SUPFAM" id="SSF51735">
    <property type="entry name" value="NAD(P)-binding Rossmann-fold domains"/>
    <property type="match status" value="1"/>
</dbReference>
<proteinExistence type="predicted"/>
<evidence type="ECO:0000313" key="3">
    <source>
        <dbReference type="Proteomes" id="UP000535543"/>
    </source>
</evidence>
<sequence>MVTHVLLTGASGLVGVEVLSQLVGRGDAVSAVVHRNSTFVANDGRAVPGAAVVHGNVRAPSFGLSDDERAALGMSVTAIVHCAATTDFGARQTEYDELNVAGTEHAIALAREWTVPLIYVSTAYVCGTRNGTILESDLDTGQTFGNAYEASKFRAEQLVGAAAAAGLRTCIVRPGIVTGRATDGAIREHKNLYTVVKLIVEGKLRSLPGRYDATLSLVPVDYVADVIVGAVVDLDRAAGKTFHAAGNETISLREISDVLAEYPSFEVAKYVPPSTFSVDNLDRNEREYYRRIGVLYESYFDRRPSFDTTNTRELLGAPPPATGKDYLRTLLDHCLDTGYLGIPLPSIDDVLRRIGATT</sequence>
<dbReference type="PANTHER" id="PTHR43245:SF51">
    <property type="entry name" value="SHORT CHAIN DEHYDROGENASE_REDUCTASE FAMILY 42E, MEMBER 2"/>
    <property type="match status" value="1"/>
</dbReference>
<dbReference type="EMBL" id="VCQU01000001">
    <property type="protein sequence ID" value="NMN93505.1"/>
    <property type="molecule type" value="Genomic_DNA"/>
</dbReference>